<feature type="region of interest" description="Disordered" evidence="1">
    <location>
        <begin position="100"/>
        <end position="173"/>
    </location>
</feature>
<gene>
    <name evidence="2" type="ORF">LSALG_LOCUS9095</name>
</gene>
<feature type="compositionally biased region" description="Acidic residues" evidence="1">
    <location>
        <begin position="38"/>
        <end position="47"/>
    </location>
</feature>
<evidence type="ECO:0000313" key="3">
    <source>
        <dbReference type="Proteomes" id="UP001177003"/>
    </source>
</evidence>
<evidence type="ECO:0000313" key="2">
    <source>
        <dbReference type="EMBL" id="CAI9268685.1"/>
    </source>
</evidence>
<evidence type="ECO:0000256" key="1">
    <source>
        <dbReference type="SAM" id="MobiDB-lite"/>
    </source>
</evidence>
<dbReference type="AlphaFoldDB" id="A0AA35VBQ2"/>
<protein>
    <submittedName>
        <fullName evidence="2">Uncharacterized protein</fullName>
    </submittedName>
</protein>
<accession>A0AA35VBQ2</accession>
<organism evidence="2 3">
    <name type="scientific">Lactuca saligna</name>
    <name type="common">Willowleaf lettuce</name>
    <dbReference type="NCBI Taxonomy" id="75948"/>
    <lineage>
        <taxon>Eukaryota</taxon>
        <taxon>Viridiplantae</taxon>
        <taxon>Streptophyta</taxon>
        <taxon>Embryophyta</taxon>
        <taxon>Tracheophyta</taxon>
        <taxon>Spermatophyta</taxon>
        <taxon>Magnoliopsida</taxon>
        <taxon>eudicotyledons</taxon>
        <taxon>Gunneridae</taxon>
        <taxon>Pentapetalae</taxon>
        <taxon>asterids</taxon>
        <taxon>campanulids</taxon>
        <taxon>Asterales</taxon>
        <taxon>Asteraceae</taxon>
        <taxon>Cichorioideae</taxon>
        <taxon>Cichorieae</taxon>
        <taxon>Lactucinae</taxon>
        <taxon>Lactuca</taxon>
    </lineage>
</organism>
<feature type="region of interest" description="Disordered" evidence="1">
    <location>
        <begin position="36"/>
        <end position="77"/>
    </location>
</feature>
<sequence>MAGIRSWSVASISEEEHAIYGASDPTDTPTMIMTYVEEPMEGSDNTEPDYTPTEHPSEPDYTPVEDNSSPDPSNPIYLLDYTPARLKLLTFDYETNEGGEDISTSLEISPPCPTPSHRSFRAHTTSTRVKQTMRKTIDIPSRKREKSPPPSQPPAKKLYGDPTWMPMIRSWRQ</sequence>
<name>A0AA35VBQ2_LACSI</name>
<keyword evidence="3" id="KW-1185">Reference proteome</keyword>
<dbReference type="Proteomes" id="UP001177003">
    <property type="component" value="Chromosome 1"/>
</dbReference>
<reference evidence="2" key="1">
    <citation type="submission" date="2023-04" db="EMBL/GenBank/DDBJ databases">
        <authorList>
            <person name="Vijverberg K."/>
            <person name="Xiong W."/>
            <person name="Schranz E."/>
        </authorList>
    </citation>
    <scope>NUCLEOTIDE SEQUENCE</scope>
</reference>
<proteinExistence type="predicted"/>
<dbReference type="EMBL" id="OX465077">
    <property type="protein sequence ID" value="CAI9268685.1"/>
    <property type="molecule type" value="Genomic_DNA"/>
</dbReference>